<comment type="subcellular location">
    <subcellularLocation>
        <location evidence="1">Nucleus</location>
        <location evidence="1">Nucleolus</location>
    </subcellularLocation>
</comment>
<dbReference type="InterPro" id="IPR001680">
    <property type="entry name" value="WD40_rpt"/>
</dbReference>
<keyword evidence="2" id="KW-0698">rRNA processing</keyword>
<dbReference type="PANTHER" id="PTHR18359">
    <property type="entry name" value="WD-REPEAT PROTEIN-RELATED"/>
    <property type="match status" value="1"/>
</dbReference>
<dbReference type="GeneID" id="115621437"/>
<dbReference type="InterPro" id="IPR036322">
    <property type="entry name" value="WD40_repeat_dom_sf"/>
</dbReference>
<dbReference type="InterPro" id="IPR015943">
    <property type="entry name" value="WD40/YVTN_repeat-like_dom_sf"/>
</dbReference>
<keyword evidence="4" id="KW-0677">Repeat</keyword>
<comment type="similarity">
    <text evidence="6">Belongs to the WD repeat UTP18 family.</text>
</comment>
<evidence type="ECO:0000256" key="4">
    <source>
        <dbReference type="ARBA" id="ARBA00022737"/>
    </source>
</evidence>
<dbReference type="RefSeq" id="XP_030370954.1">
    <property type="nucleotide sequence ID" value="XM_030515094.1"/>
</dbReference>
<dbReference type="Proteomes" id="UP000504634">
    <property type="component" value="Unplaced"/>
</dbReference>
<evidence type="ECO:0000256" key="7">
    <source>
        <dbReference type="SAM" id="MobiDB-lite"/>
    </source>
</evidence>
<dbReference type="GO" id="GO:0034388">
    <property type="term" value="C:Pwp2p-containing subcomplex of 90S preribosome"/>
    <property type="evidence" value="ECO:0007669"/>
    <property type="project" value="TreeGrafter"/>
</dbReference>
<name>A0A6J2T4L3_DROLE</name>
<keyword evidence="5" id="KW-0539">Nucleus</keyword>
<dbReference type="AlphaFoldDB" id="A0A6J2T4L3"/>
<reference evidence="9" key="1">
    <citation type="submission" date="2025-08" db="UniProtKB">
        <authorList>
            <consortium name="RefSeq"/>
        </authorList>
    </citation>
    <scope>IDENTIFICATION</scope>
    <source>
        <strain evidence="9">11010-0011.00</strain>
        <tissue evidence="9">Whole body</tissue>
    </source>
</reference>
<dbReference type="Pfam" id="PF00400">
    <property type="entry name" value="WD40"/>
    <property type="match status" value="1"/>
</dbReference>
<evidence type="ECO:0000256" key="1">
    <source>
        <dbReference type="ARBA" id="ARBA00004604"/>
    </source>
</evidence>
<keyword evidence="8" id="KW-1185">Reference proteome</keyword>
<dbReference type="SUPFAM" id="SSF50978">
    <property type="entry name" value="WD40 repeat-like"/>
    <property type="match status" value="1"/>
</dbReference>
<dbReference type="InterPro" id="IPR045161">
    <property type="entry name" value="Utp18"/>
</dbReference>
<evidence type="ECO:0000256" key="6">
    <source>
        <dbReference type="ARBA" id="ARBA00025767"/>
    </source>
</evidence>
<feature type="region of interest" description="Disordered" evidence="7">
    <location>
        <begin position="66"/>
        <end position="119"/>
    </location>
</feature>
<accession>A0A6J2T4L3</accession>
<evidence type="ECO:0000256" key="3">
    <source>
        <dbReference type="ARBA" id="ARBA00022574"/>
    </source>
</evidence>
<proteinExistence type="inferred from homology"/>
<dbReference type="PANTHER" id="PTHR18359:SF0">
    <property type="entry name" value="U3 SMALL NUCLEOLAR RNA-ASSOCIATED PROTEIN 18 HOMOLOG"/>
    <property type="match status" value="1"/>
</dbReference>
<dbReference type="OrthoDB" id="1935146at2759"/>
<evidence type="ECO:0000313" key="9">
    <source>
        <dbReference type="RefSeq" id="XP_030370954.1"/>
    </source>
</evidence>
<protein>
    <submittedName>
        <fullName evidence="9">U3 small nucleolar RNA-associated protein 18 homolog</fullName>
    </submittedName>
</protein>
<gene>
    <name evidence="9" type="primary">LOC115621437</name>
</gene>
<evidence type="ECO:0000313" key="8">
    <source>
        <dbReference type="Proteomes" id="UP000504634"/>
    </source>
</evidence>
<organism evidence="8 9">
    <name type="scientific">Drosophila lebanonensis</name>
    <name type="common">Fruit fly</name>
    <name type="synonym">Scaptodrosophila lebanonensis</name>
    <dbReference type="NCBI Taxonomy" id="7225"/>
    <lineage>
        <taxon>Eukaryota</taxon>
        <taxon>Metazoa</taxon>
        <taxon>Ecdysozoa</taxon>
        <taxon>Arthropoda</taxon>
        <taxon>Hexapoda</taxon>
        <taxon>Insecta</taxon>
        <taxon>Pterygota</taxon>
        <taxon>Neoptera</taxon>
        <taxon>Endopterygota</taxon>
        <taxon>Diptera</taxon>
        <taxon>Brachycera</taxon>
        <taxon>Muscomorpha</taxon>
        <taxon>Ephydroidea</taxon>
        <taxon>Drosophilidae</taxon>
        <taxon>Scaptodrosophila</taxon>
    </lineage>
</organism>
<dbReference type="CTD" id="36831"/>
<dbReference type="GO" id="GO:0006364">
    <property type="term" value="P:rRNA processing"/>
    <property type="evidence" value="ECO:0007669"/>
    <property type="project" value="UniProtKB-KW"/>
</dbReference>
<keyword evidence="3" id="KW-0853">WD repeat</keyword>
<evidence type="ECO:0000256" key="2">
    <source>
        <dbReference type="ARBA" id="ARBA00022552"/>
    </source>
</evidence>
<dbReference type="SMART" id="SM00320">
    <property type="entry name" value="WD40"/>
    <property type="match status" value="4"/>
</dbReference>
<dbReference type="Gene3D" id="2.130.10.10">
    <property type="entry name" value="YVTN repeat-like/Quinoprotein amine dehydrogenase"/>
    <property type="match status" value="1"/>
</dbReference>
<dbReference type="GO" id="GO:0032040">
    <property type="term" value="C:small-subunit processome"/>
    <property type="evidence" value="ECO:0007669"/>
    <property type="project" value="TreeGrafter"/>
</dbReference>
<sequence>MNDDESGDDIGELQELLGVYARAETEDTTLKRNDAVENEPTYVEVPMEKVIFGDKQSYISNLAKAVGKKYATSDNENKTDDEQADSEDPSRKRKAAWTDSDDDDLQVGDVKRQTRYTGPIQHLRKDKSYKQFLEARFARTSVQPKWASLEMKPKQGDSDESEDEPLLKTVGFIDHKAKRRQLREKLLKSKRLKDVNRMSYNEGVITSLQFHPTSTAALVSGKNGIASIYALDGTKNEKLHSIRFRKFPINCMRIAPCGTKAYFGSSMPFYYSYDLLEAKETKLKLPRGIHKFDIFEVSPCGKYIAVSGKFGAIHLFATSCNELLHSFKQEGHCRGMCFTADSQHLLTCGHSNSINILSLRQNKVVHTFLDDGCVTGQALQLAPNQRLLATGSTEGVVNVYDYESVYQSNTPMPEKRFMNLRTSISHVQFNHTSELLAMSSKHAPNALKVAHFPSATVYSNFPLPNESLGHVTTTAFSPSSGFLALGNSDGKVPLFRLHYFKNY</sequence>
<evidence type="ECO:0000256" key="5">
    <source>
        <dbReference type="ARBA" id="ARBA00023242"/>
    </source>
</evidence>